<dbReference type="InterPro" id="IPR007759">
    <property type="entry name" value="Asxl_HARE-HTH"/>
</dbReference>
<dbReference type="KEGG" id="byl:A4V09_14300"/>
<gene>
    <name evidence="3" type="ORF">A4V09_14300</name>
</gene>
<evidence type="ECO:0000313" key="4">
    <source>
        <dbReference type="Proteomes" id="UP000092574"/>
    </source>
</evidence>
<dbReference type="AlphaFoldDB" id="A0A1C7IAY3"/>
<dbReference type="GO" id="GO:0006355">
    <property type="term" value="P:regulation of DNA-templated transcription"/>
    <property type="evidence" value="ECO:0007669"/>
    <property type="project" value="InterPro"/>
</dbReference>
<keyword evidence="4" id="KW-1185">Reference proteome</keyword>
<dbReference type="EMBL" id="CP015405">
    <property type="protein sequence ID" value="ANU76826.1"/>
    <property type="molecule type" value="Genomic_DNA"/>
</dbReference>
<sequence length="313" mass="36272">MAFGFIDFAKEVLEASNRPLSVEEMWAAGCKRGLDGKLGSSGKTPVRTLSARIYVDLKNNQESIFTQISKRPAKFYLKGKDFTSDLEEIQETDSSRETGRFHERDLHILLSSFVCADEHFKCMTKTIYHEVSKREKSGKNRWLHPDIVGVHFPFDSYTDNTLKLFDVLKVNPYKLYSFEMKISLSLSNLRECYFQAVSNSSWAHEGYLAALHISEEPELMDELRRLNNAFGIGVIRVDAEHFMQSEILFSAKEKDSLDWDTINRLVDDNRNFKSFLNDLMEDIKVGKIKSRYDRVYEDEETASRELREKGIIE</sequence>
<accession>A0A1C7IAY3</accession>
<name>A0A1C7IAY3_9FIRM</name>
<evidence type="ECO:0000256" key="1">
    <source>
        <dbReference type="ARBA" id="ARBA00023163"/>
    </source>
</evidence>
<feature type="domain" description="HTH HARE-type" evidence="2">
    <location>
        <begin position="3"/>
        <end position="80"/>
    </location>
</feature>
<dbReference type="PROSITE" id="PS51913">
    <property type="entry name" value="HTH_HARE"/>
    <property type="match status" value="1"/>
</dbReference>
<organism evidence="3 4">
    <name type="scientific">Blautia pseudococcoides</name>
    <dbReference type="NCBI Taxonomy" id="1796616"/>
    <lineage>
        <taxon>Bacteria</taxon>
        <taxon>Bacillati</taxon>
        <taxon>Bacillota</taxon>
        <taxon>Clostridia</taxon>
        <taxon>Lachnospirales</taxon>
        <taxon>Lachnospiraceae</taxon>
        <taxon>Blautia</taxon>
    </lineage>
</organism>
<dbReference type="Pfam" id="PF05066">
    <property type="entry name" value="HARE-HTH"/>
    <property type="match status" value="1"/>
</dbReference>
<reference evidence="3" key="1">
    <citation type="submission" date="2017-04" db="EMBL/GenBank/DDBJ databases">
        <title>Complete Genome Sequences of Twelve Strains of a Stable Defined Moderately Diverse Mouse Microbiota 2 (sDMDMm2).</title>
        <authorList>
            <person name="Uchimura Y."/>
            <person name="Wyss M."/>
            <person name="Brugiroux S."/>
            <person name="Limenitakis J.P."/>
            <person name="Stecher B."/>
            <person name="McCoy K.D."/>
            <person name="Macpherson A.J."/>
        </authorList>
    </citation>
    <scope>NUCLEOTIDE SEQUENCE</scope>
    <source>
        <strain evidence="3">YL58</strain>
    </source>
</reference>
<keyword evidence="1" id="KW-0804">Transcription</keyword>
<evidence type="ECO:0000313" key="3">
    <source>
        <dbReference type="EMBL" id="ANU76826.1"/>
    </source>
</evidence>
<protein>
    <submittedName>
        <fullName evidence="3">HrgA protein</fullName>
    </submittedName>
</protein>
<dbReference type="OrthoDB" id="5289528at2"/>
<proteinExistence type="predicted"/>
<evidence type="ECO:0000259" key="2">
    <source>
        <dbReference type="PROSITE" id="PS51913"/>
    </source>
</evidence>
<dbReference type="RefSeq" id="WP_065542982.1">
    <property type="nucleotide sequence ID" value="NZ_CP015405.2"/>
</dbReference>
<dbReference type="Proteomes" id="UP000092574">
    <property type="component" value="Chromosome"/>
</dbReference>